<dbReference type="SUPFAM" id="SSF53448">
    <property type="entry name" value="Nucleotide-diphospho-sugar transferases"/>
    <property type="match status" value="1"/>
</dbReference>
<dbReference type="RefSeq" id="WP_105932857.1">
    <property type="nucleotide sequence ID" value="NZ_PVNP01000003.1"/>
</dbReference>
<evidence type="ECO:0000313" key="2">
    <source>
        <dbReference type="Proteomes" id="UP000238949"/>
    </source>
</evidence>
<sequence>MKLSTIYYVIQSKLAALTYPRYRRAYKQNNSAPKVKLVAIAKNEAAYLPEWICHHLHFGFAAIEIHYNGCSDNTPEVARAFSSESVQFINADAVFERSKAKPQIEIYRHAFSAAKKQGFDHVMFLDIDEFWVPYDLSTSIADFIQSAPYFDVLSFQWANKVSDYTPFSTALDESIRVQPARQLKSVYKSFITPGLLNPHNILDNSLIKLESSFSPFVPSNRYHSLAATDTLPPRAFVLHRKYRSQIEYIASLDRGVVGRGKSVVSIFKSNRAGFENKKAFETIEFSKSALAAYQKAVNTSLTNYEAEEILERARDGVKQRFYKVLNNIRSAPLAEAGVIHKILRNVTLEEACQALADYQQLNND</sequence>
<keyword evidence="2" id="KW-1185">Reference proteome</keyword>
<reference evidence="2" key="1">
    <citation type="journal article" date="2020" name="Int. J. Syst. Evol. Microbiol.">
        <title>Alteromonas alba sp. nov., a marine bacterium isolated from the seawater of the West Pacific Ocean.</title>
        <authorList>
            <person name="Sun C."/>
            <person name="Wu Y.-H."/>
            <person name="Xamxidin M."/>
            <person name="Cheng H."/>
            <person name="Xu X.-W."/>
        </authorList>
    </citation>
    <scope>NUCLEOTIDE SEQUENCE [LARGE SCALE GENOMIC DNA]</scope>
    <source>
        <strain evidence="2">190</strain>
    </source>
</reference>
<evidence type="ECO:0000313" key="1">
    <source>
        <dbReference type="EMBL" id="PRO75638.1"/>
    </source>
</evidence>
<accession>A0A2S9VGP9</accession>
<gene>
    <name evidence="1" type="ORF">C6Y40_00640</name>
</gene>
<dbReference type="Proteomes" id="UP000238949">
    <property type="component" value="Unassembled WGS sequence"/>
</dbReference>
<organism evidence="1 2">
    <name type="scientific">Alteromonas alba</name>
    <dbReference type="NCBI Taxonomy" id="2079529"/>
    <lineage>
        <taxon>Bacteria</taxon>
        <taxon>Pseudomonadati</taxon>
        <taxon>Pseudomonadota</taxon>
        <taxon>Gammaproteobacteria</taxon>
        <taxon>Alteromonadales</taxon>
        <taxon>Alteromonadaceae</taxon>
        <taxon>Alteromonas/Salinimonas group</taxon>
        <taxon>Alteromonas</taxon>
    </lineage>
</organism>
<dbReference type="AlphaFoldDB" id="A0A2S9VGP9"/>
<dbReference type="OrthoDB" id="3760425at2"/>
<dbReference type="Gene3D" id="3.90.550.10">
    <property type="entry name" value="Spore Coat Polysaccharide Biosynthesis Protein SpsA, Chain A"/>
    <property type="match status" value="1"/>
</dbReference>
<proteinExistence type="predicted"/>
<comment type="caution">
    <text evidence="1">The sequence shown here is derived from an EMBL/GenBank/DDBJ whole genome shotgun (WGS) entry which is preliminary data.</text>
</comment>
<name>A0A2S9VGP9_9ALTE</name>
<dbReference type="Pfam" id="PF13704">
    <property type="entry name" value="Glyco_tranf_2_4"/>
    <property type="match status" value="1"/>
</dbReference>
<evidence type="ECO:0008006" key="3">
    <source>
        <dbReference type="Google" id="ProtNLM"/>
    </source>
</evidence>
<protein>
    <recommendedName>
        <fullName evidence="3">Glycosyl transferase family 2</fullName>
    </recommendedName>
</protein>
<dbReference type="EMBL" id="PVNP01000003">
    <property type="protein sequence ID" value="PRO75638.1"/>
    <property type="molecule type" value="Genomic_DNA"/>
</dbReference>
<dbReference type="InterPro" id="IPR029044">
    <property type="entry name" value="Nucleotide-diphossugar_trans"/>
</dbReference>